<protein>
    <submittedName>
        <fullName evidence="2">Uncharacterized protein</fullName>
    </submittedName>
</protein>
<name>Q6I5P9_ORYSJ</name>
<feature type="region of interest" description="Disordered" evidence="1">
    <location>
        <begin position="144"/>
        <end position="194"/>
    </location>
</feature>
<reference evidence="3" key="1">
    <citation type="journal article" date="2005" name="Nature">
        <title>The map-based sequence of the rice genome.</title>
        <authorList>
            <consortium name="International rice genome sequencing project (IRGSP)"/>
            <person name="Matsumoto T."/>
            <person name="Wu J."/>
            <person name="Kanamori H."/>
            <person name="Katayose Y."/>
            <person name="Fujisawa M."/>
            <person name="Namiki N."/>
            <person name="Mizuno H."/>
            <person name="Yamamoto K."/>
            <person name="Antonio B.A."/>
            <person name="Baba T."/>
            <person name="Sakata K."/>
            <person name="Nagamura Y."/>
            <person name="Aoki H."/>
            <person name="Arikawa K."/>
            <person name="Arita K."/>
            <person name="Bito T."/>
            <person name="Chiden Y."/>
            <person name="Fujitsuka N."/>
            <person name="Fukunaka R."/>
            <person name="Hamada M."/>
            <person name="Harada C."/>
            <person name="Hayashi A."/>
            <person name="Hijishita S."/>
            <person name="Honda M."/>
            <person name="Hosokawa S."/>
            <person name="Ichikawa Y."/>
            <person name="Idonuma A."/>
            <person name="Iijima M."/>
            <person name="Ikeda M."/>
            <person name="Ikeno M."/>
            <person name="Ito K."/>
            <person name="Ito S."/>
            <person name="Ito T."/>
            <person name="Ito Y."/>
            <person name="Ito Y."/>
            <person name="Iwabuchi A."/>
            <person name="Kamiya K."/>
            <person name="Karasawa W."/>
            <person name="Kurita K."/>
            <person name="Katagiri S."/>
            <person name="Kikuta A."/>
            <person name="Kobayashi H."/>
            <person name="Kobayashi N."/>
            <person name="Machita K."/>
            <person name="Maehara T."/>
            <person name="Masukawa M."/>
            <person name="Mizubayashi T."/>
            <person name="Mukai Y."/>
            <person name="Nagasaki H."/>
            <person name="Nagata Y."/>
            <person name="Naito S."/>
            <person name="Nakashima M."/>
            <person name="Nakama Y."/>
            <person name="Nakamichi Y."/>
            <person name="Nakamura M."/>
            <person name="Meguro A."/>
            <person name="Negishi M."/>
            <person name="Ohta I."/>
            <person name="Ohta T."/>
            <person name="Okamoto M."/>
            <person name="Ono N."/>
            <person name="Saji S."/>
            <person name="Sakaguchi M."/>
            <person name="Sakai K."/>
            <person name="Shibata M."/>
            <person name="Shimokawa T."/>
            <person name="Song J."/>
            <person name="Takazaki Y."/>
            <person name="Terasawa K."/>
            <person name="Tsugane M."/>
            <person name="Tsuji K."/>
            <person name="Ueda S."/>
            <person name="Waki K."/>
            <person name="Yamagata H."/>
            <person name="Yamamoto M."/>
            <person name="Yamamoto S."/>
            <person name="Yamane H."/>
            <person name="Yoshiki S."/>
            <person name="Yoshihara R."/>
            <person name="Yukawa K."/>
            <person name="Zhong H."/>
            <person name="Yano M."/>
            <person name="Yuan Q."/>
            <person name="Ouyang S."/>
            <person name="Liu J."/>
            <person name="Jones K.M."/>
            <person name="Gansberger K."/>
            <person name="Moffat K."/>
            <person name="Hill J."/>
            <person name="Bera J."/>
            <person name="Fadrosh D."/>
            <person name="Jin S."/>
            <person name="Johri S."/>
            <person name="Kim M."/>
            <person name="Overton L."/>
            <person name="Reardon M."/>
            <person name="Tsitrin T."/>
            <person name="Vuong H."/>
            <person name="Weaver B."/>
            <person name="Ciecko A."/>
            <person name="Tallon L."/>
            <person name="Jackson J."/>
            <person name="Pai G."/>
            <person name="Aken S.V."/>
            <person name="Utterback T."/>
            <person name="Reidmuller S."/>
            <person name="Feldblyum T."/>
            <person name="Hsiao J."/>
            <person name="Zismann V."/>
            <person name="Iobst S."/>
            <person name="de Vazeille A.R."/>
            <person name="Buell C.R."/>
            <person name="Ying K."/>
            <person name="Li Y."/>
            <person name="Lu T."/>
            <person name="Huang Y."/>
            <person name="Zhao Q."/>
            <person name="Feng Q."/>
            <person name="Zhang L."/>
            <person name="Zhu J."/>
            <person name="Weng Q."/>
            <person name="Mu J."/>
            <person name="Lu Y."/>
            <person name="Fan D."/>
            <person name="Liu Y."/>
            <person name="Guan J."/>
            <person name="Zhang Y."/>
            <person name="Yu S."/>
            <person name="Liu X."/>
            <person name="Zhang Y."/>
            <person name="Hong G."/>
            <person name="Han B."/>
            <person name="Choisne N."/>
            <person name="Demange N."/>
            <person name="Orjeda G."/>
            <person name="Samain S."/>
            <person name="Cattolico L."/>
            <person name="Pelletier E."/>
            <person name="Couloux A."/>
            <person name="Segurens B."/>
            <person name="Wincker P."/>
            <person name="D'Hont A."/>
            <person name="Scarpelli C."/>
            <person name="Weissenbach J."/>
            <person name="Salanoubat M."/>
            <person name="Quetier F."/>
            <person name="Yu Y."/>
            <person name="Kim H.R."/>
            <person name="Rambo T."/>
            <person name="Currie J."/>
            <person name="Collura K."/>
            <person name="Luo M."/>
            <person name="Yang T."/>
            <person name="Ammiraju J.S.S."/>
            <person name="Engler F."/>
            <person name="Soderlund C."/>
            <person name="Wing R.A."/>
            <person name="Palmer L.E."/>
            <person name="de la Bastide M."/>
            <person name="Spiegel L."/>
            <person name="Nascimento L."/>
            <person name="Zutavern T."/>
            <person name="O'Shaughnessy A."/>
            <person name="Dike S."/>
            <person name="Dedhia N."/>
            <person name="Preston R."/>
            <person name="Balija V."/>
            <person name="McCombie W.R."/>
            <person name="Chow T."/>
            <person name="Chen H."/>
            <person name="Chung M."/>
            <person name="Chen C."/>
            <person name="Shaw J."/>
            <person name="Wu H."/>
            <person name="Hsiao K."/>
            <person name="Chao Y."/>
            <person name="Chu M."/>
            <person name="Cheng C."/>
            <person name="Hour A."/>
            <person name="Lee P."/>
            <person name="Lin S."/>
            <person name="Lin Y."/>
            <person name="Liou J."/>
            <person name="Liu S."/>
            <person name="Hsing Y."/>
            <person name="Raghuvanshi S."/>
            <person name="Mohanty A."/>
            <person name="Bharti A.K."/>
            <person name="Gaur A."/>
            <person name="Gupta V."/>
            <person name="Kumar D."/>
            <person name="Ravi V."/>
            <person name="Vij S."/>
            <person name="Kapur A."/>
            <person name="Khurana P."/>
            <person name="Khurana P."/>
            <person name="Khurana J.P."/>
            <person name="Tyagi A.K."/>
            <person name="Gaikwad K."/>
            <person name="Singh A."/>
            <person name="Dalal V."/>
            <person name="Srivastava S."/>
            <person name="Dixit A."/>
            <person name="Pal A.K."/>
            <person name="Ghazi I.A."/>
            <person name="Yadav M."/>
            <person name="Pandit A."/>
            <person name="Bhargava A."/>
            <person name="Sureshbabu K."/>
            <person name="Batra K."/>
            <person name="Sharma T.R."/>
            <person name="Mohapatra T."/>
            <person name="Singh N.K."/>
            <person name="Messing J."/>
            <person name="Nelson A.B."/>
            <person name="Fuks G."/>
            <person name="Kavchok S."/>
            <person name="Keizer G."/>
            <person name="Linton E."/>
            <person name="Llaca V."/>
            <person name="Song R."/>
            <person name="Tanyolac B."/>
            <person name="Young S."/>
            <person name="Ho-Il K."/>
            <person name="Hahn J.H."/>
            <person name="Sangsakoo G."/>
            <person name="Vanavichit A."/>
            <person name="de Mattos Luiz.A.T."/>
            <person name="Zimmer P.D."/>
            <person name="Malone G."/>
            <person name="Dellagostin O."/>
            <person name="de Oliveira A.C."/>
            <person name="Bevan M."/>
            <person name="Bancroft I."/>
            <person name="Minx P."/>
            <person name="Cordum H."/>
            <person name="Wilson R."/>
            <person name="Cheng Z."/>
            <person name="Jin W."/>
            <person name="Jiang J."/>
            <person name="Leong S.A."/>
            <person name="Iwama H."/>
            <person name="Gojobori T."/>
            <person name="Itoh T."/>
            <person name="Niimura Y."/>
            <person name="Fujii Y."/>
            <person name="Habara T."/>
            <person name="Sakai H."/>
            <person name="Sato Y."/>
            <person name="Wilson G."/>
            <person name="Kumar K."/>
            <person name="McCouch S."/>
            <person name="Juretic N."/>
            <person name="Hoen D."/>
            <person name="Wright S."/>
            <person name="Bruskiewich R."/>
            <person name="Bureau T."/>
            <person name="Miyao A."/>
            <person name="Hirochika H."/>
            <person name="Nishikawa T."/>
            <person name="Kadowaki K."/>
            <person name="Sugiura M."/>
            <person name="Burr B."/>
            <person name="Sasaki T."/>
        </authorList>
    </citation>
    <scope>NUCLEOTIDE SEQUENCE [LARGE SCALE GENOMIC DNA]</scope>
    <source>
        <strain evidence="3">cv. Nipponbare</strain>
    </source>
</reference>
<evidence type="ECO:0000313" key="3">
    <source>
        <dbReference type="Proteomes" id="UP000000763"/>
    </source>
</evidence>
<gene>
    <name evidence="2" type="primary">OSJNBa0025P09.12</name>
</gene>
<evidence type="ECO:0000256" key="1">
    <source>
        <dbReference type="SAM" id="MobiDB-lite"/>
    </source>
</evidence>
<accession>Q6I5P9</accession>
<evidence type="ECO:0000313" key="2">
    <source>
        <dbReference type="EMBL" id="AAT58836.1"/>
    </source>
</evidence>
<proteinExistence type="predicted"/>
<dbReference type="EMBL" id="AC119289">
    <property type="protein sequence ID" value="AAT58836.1"/>
    <property type="molecule type" value="Genomic_DNA"/>
</dbReference>
<organism evidence="2 3">
    <name type="scientific">Oryza sativa subsp. japonica</name>
    <name type="common">Rice</name>
    <dbReference type="NCBI Taxonomy" id="39947"/>
    <lineage>
        <taxon>Eukaryota</taxon>
        <taxon>Viridiplantae</taxon>
        <taxon>Streptophyta</taxon>
        <taxon>Embryophyta</taxon>
        <taxon>Tracheophyta</taxon>
        <taxon>Spermatophyta</taxon>
        <taxon>Magnoliopsida</taxon>
        <taxon>Liliopsida</taxon>
        <taxon>Poales</taxon>
        <taxon>Poaceae</taxon>
        <taxon>BOP clade</taxon>
        <taxon>Oryzoideae</taxon>
        <taxon>Oryzeae</taxon>
        <taxon>Oryzinae</taxon>
        <taxon>Oryza</taxon>
        <taxon>Oryza sativa</taxon>
    </lineage>
</organism>
<dbReference type="Proteomes" id="UP000000763">
    <property type="component" value="Chromosome 5"/>
</dbReference>
<reference evidence="3" key="2">
    <citation type="journal article" date="2008" name="Nucleic Acids Res.">
        <title>The rice annotation project database (RAP-DB): 2008 update.</title>
        <authorList>
            <consortium name="The rice annotation project (RAP)"/>
        </authorList>
    </citation>
    <scope>GENOME REANNOTATION</scope>
    <source>
        <strain evidence="3">cv. Nipponbare</strain>
    </source>
</reference>
<sequence>MGQCYVVRVVALSYFLPLPFLRTVGPRRAGTKHKKGRSSPIIYETNHAPCLLRPWFQISCSTLRHRLPEILIGNRLPGAGNQFVIDDVGALAVRHRKMLDLNSHIDKEQYKLHVSQCRPLVVGPTHRFSPGAVQAQVGGRRTWSGAAGVGRGAGGDARRGVGRHRQTWSEAAGARHGAGRVRARSNDGEATRSTVRLRRSLPAPRDLDITEELVTFFGREDLMLVGPSTNVAWILPVLRTWIAHAECQLIAL</sequence>
<dbReference type="AlphaFoldDB" id="Q6I5P9"/>